<sequence>MTFEGFIIHHSSCSSINGTGYDFWIGADGSVTSAPLLTDPSYIHICLEGDFNRSYALLGTAEKQQLFIASKLILKLSRQYAISPLFLYPHTEECPGKEFPWNELVIYPTHGYH</sequence>
<dbReference type="Proteomes" id="UP000679779">
    <property type="component" value="Unassembled WGS sequence"/>
</dbReference>
<evidence type="ECO:0008006" key="3">
    <source>
        <dbReference type="Google" id="ProtNLM"/>
    </source>
</evidence>
<dbReference type="EMBL" id="BORQ01000002">
    <property type="protein sequence ID" value="GIO30828.1"/>
    <property type="molecule type" value="Genomic_DNA"/>
</dbReference>
<dbReference type="RefSeq" id="WP_160041196.1">
    <property type="nucleotide sequence ID" value="NZ_BORQ01000002.1"/>
</dbReference>
<dbReference type="GO" id="GO:0009253">
    <property type="term" value="P:peptidoglycan catabolic process"/>
    <property type="evidence" value="ECO:0007669"/>
    <property type="project" value="InterPro"/>
</dbReference>
<dbReference type="InterPro" id="IPR036505">
    <property type="entry name" value="Amidase/PGRP_sf"/>
</dbReference>
<dbReference type="SUPFAM" id="SSF55846">
    <property type="entry name" value="N-acetylmuramoyl-L-alanine amidase-like"/>
    <property type="match status" value="1"/>
</dbReference>
<proteinExistence type="predicted"/>
<name>A0A919XI93_9BACL</name>
<protein>
    <recommendedName>
        <fullName evidence="3">N-acetylmuramoyl-L-alanine amidase</fullName>
    </recommendedName>
</protein>
<comment type="caution">
    <text evidence="1">The sequence shown here is derived from an EMBL/GenBank/DDBJ whole genome shotgun (WGS) entry which is preliminary data.</text>
</comment>
<dbReference type="GO" id="GO:0008745">
    <property type="term" value="F:N-acetylmuramoyl-L-alanine amidase activity"/>
    <property type="evidence" value="ECO:0007669"/>
    <property type="project" value="InterPro"/>
</dbReference>
<keyword evidence="2" id="KW-1185">Reference proteome</keyword>
<evidence type="ECO:0000313" key="1">
    <source>
        <dbReference type="EMBL" id="GIO30828.1"/>
    </source>
</evidence>
<gene>
    <name evidence="1" type="ORF">J2TS6_19690</name>
</gene>
<evidence type="ECO:0000313" key="2">
    <source>
        <dbReference type="Proteomes" id="UP000679779"/>
    </source>
</evidence>
<reference evidence="1" key="1">
    <citation type="submission" date="2021-03" db="EMBL/GenBank/DDBJ databases">
        <title>Antimicrobial resistance genes in bacteria isolated from Japanese honey, and their potential for conferring macrolide and lincosamide resistance in the American foulbrood pathogen Paenibacillus larvae.</title>
        <authorList>
            <person name="Okamoto M."/>
            <person name="Kumagai M."/>
            <person name="Kanamori H."/>
            <person name="Takamatsu D."/>
        </authorList>
    </citation>
    <scope>NUCLEOTIDE SEQUENCE</scope>
    <source>
        <strain evidence="1">J2TS6</strain>
    </source>
</reference>
<organism evidence="1 2">
    <name type="scientific">Paenibacillus albilobatus</name>
    <dbReference type="NCBI Taxonomy" id="2716884"/>
    <lineage>
        <taxon>Bacteria</taxon>
        <taxon>Bacillati</taxon>
        <taxon>Bacillota</taxon>
        <taxon>Bacilli</taxon>
        <taxon>Bacillales</taxon>
        <taxon>Paenibacillaceae</taxon>
        <taxon>Paenibacillus</taxon>
    </lineage>
</organism>
<accession>A0A919XI93</accession>
<dbReference type="AlphaFoldDB" id="A0A919XI93"/>